<dbReference type="GO" id="GO:0003677">
    <property type="term" value="F:DNA binding"/>
    <property type="evidence" value="ECO:0007669"/>
    <property type="project" value="InterPro"/>
</dbReference>
<dbReference type="PROSITE" id="PS00622">
    <property type="entry name" value="HTH_LUXR_1"/>
    <property type="match status" value="1"/>
</dbReference>
<dbReference type="PROSITE" id="PS50043">
    <property type="entry name" value="HTH_LUXR_2"/>
    <property type="match status" value="1"/>
</dbReference>
<dbReference type="PATRIC" id="fig|45071.6.peg.2003"/>
<dbReference type="GO" id="GO:0006355">
    <property type="term" value="P:regulation of DNA-templated transcription"/>
    <property type="evidence" value="ECO:0007669"/>
    <property type="project" value="InterPro"/>
</dbReference>
<accession>A0A1E5JU55</accession>
<dbReference type="AlphaFoldDB" id="A0A1E5JU55"/>
<proteinExistence type="predicted"/>
<dbReference type="EMBL" id="LSOG01000032">
    <property type="protein sequence ID" value="OEH48025.1"/>
    <property type="molecule type" value="Genomic_DNA"/>
</dbReference>
<dbReference type="SMART" id="SM00421">
    <property type="entry name" value="HTH_LUXR"/>
    <property type="match status" value="1"/>
</dbReference>
<comment type="caution">
    <text evidence="2">The sequence shown here is derived from an EMBL/GenBank/DDBJ whole genome shotgun (WGS) entry which is preliminary data.</text>
</comment>
<reference evidence="2 3" key="1">
    <citation type="submission" date="2016-02" db="EMBL/GenBank/DDBJ databases">
        <title>Secondary metabolites in Legionella.</title>
        <authorList>
            <person name="Tobias N.J."/>
            <person name="Bode H.B."/>
        </authorList>
    </citation>
    <scope>NUCLEOTIDE SEQUENCE [LARGE SCALE GENOMIC DNA]</scope>
    <source>
        <strain evidence="2 3">DSM 19216</strain>
    </source>
</reference>
<evidence type="ECO:0000313" key="2">
    <source>
        <dbReference type="EMBL" id="OEH48025.1"/>
    </source>
</evidence>
<dbReference type="InterPro" id="IPR016032">
    <property type="entry name" value="Sig_transdc_resp-reg_C-effctor"/>
</dbReference>
<keyword evidence="3" id="KW-1185">Reference proteome</keyword>
<feature type="domain" description="HTH luxR-type" evidence="1">
    <location>
        <begin position="20"/>
        <end position="74"/>
    </location>
</feature>
<dbReference type="InterPro" id="IPR000792">
    <property type="entry name" value="Tscrpt_reg_LuxR_C"/>
</dbReference>
<gene>
    <name evidence="2" type="ORF">lpari_00962</name>
</gene>
<dbReference type="Pfam" id="PF00196">
    <property type="entry name" value="GerE"/>
    <property type="match status" value="1"/>
</dbReference>
<protein>
    <recommendedName>
        <fullName evidence="1">HTH luxR-type domain-containing protein</fullName>
    </recommendedName>
</protein>
<sequence>MLRQYDDTLHLSPHHYTLSNTENKYELTNRECVFLLIRGKSAKEIGALLSLSKRTIEPYIENIKNKMDCKNKYW</sequence>
<dbReference type="Proteomes" id="UP000095229">
    <property type="component" value="Unassembled WGS sequence"/>
</dbReference>
<name>A0A1E5JU55_9GAMM</name>
<evidence type="ECO:0000313" key="3">
    <source>
        <dbReference type="Proteomes" id="UP000095229"/>
    </source>
</evidence>
<organism evidence="2 3">
    <name type="scientific">Legionella parisiensis</name>
    <dbReference type="NCBI Taxonomy" id="45071"/>
    <lineage>
        <taxon>Bacteria</taxon>
        <taxon>Pseudomonadati</taxon>
        <taxon>Pseudomonadota</taxon>
        <taxon>Gammaproteobacteria</taxon>
        <taxon>Legionellales</taxon>
        <taxon>Legionellaceae</taxon>
        <taxon>Legionella</taxon>
    </lineage>
</organism>
<dbReference type="InterPro" id="IPR036388">
    <property type="entry name" value="WH-like_DNA-bd_sf"/>
</dbReference>
<dbReference type="PRINTS" id="PR00038">
    <property type="entry name" value="HTHLUXR"/>
</dbReference>
<evidence type="ECO:0000259" key="1">
    <source>
        <dbReference type="PROSITE" id="PS50043"/>
    </source>
</evidence>
<dbReference type="Gene3D" id="1.10.10.10">
    <property type="entry name" value="Winged helix-like DNA-binding domain superfamily/Winged helix DNA-binding domain"/>
    <property type="match status" value="1"/>
</dbReference>
<dbReference type="SUPFAM" id="SSF46894">
    <property type="entry name" value="C-terminal effector domain of the bipartite response regulators"/>
    <property type="match status" value="1"/>
</dbReference>
<dbReference type="RefSeq" id="WP_237759381.1">
    <property type="nucleotide sequence ID" value="NZ_CAAAIE010000009.1"/>
</dbReference>
<dbReference type="STRING" id="45071.Lpar_1866"/>